<organism evidence="2 3">
    <name type="scientific">Datura stramonium</name>
    <name type="common">Jimsonweed</name>
    <name type="synonym">Common thornapple</name>
    <dbReference type="NCBI Taxonomy" id="4076"/>
    <lineage>
        <taxon>Eukaryota</taxon>
        <taxon>Viridiplantae</taxon>
        <taxon>Streptophyta</taxon>
        <taxon>Embryophyta</taxon>
        <taxon>Tracheophyta</taxon>
        <taxon>Spermatophyta</taxon>
        <taxon>Magnoliopsida</taxon>
        <taxon>eudicotyledons</taxon>
        <taxon>Gunneridae</taxon>
        <taxon>Pentapetalae</taxon>
        <taxon>asterids</taxon>
        <taxon>lamiids</taxon>
        <taxon>Solanales</taxon>
        <taxon>Solanaceae</taxon>
        <taxon>Solanoideae</taxon>
        <taxon>Datureae</taxon>
        <taxon>Datura</taxon>
    </lineage>
</organism>
<name>A0ABS8V6R4_DATST</name>
<sequence length="53" mass="5780">HPPGVSVAVDHGHSGHDIGGRLHKVVRRGPLYSARSCVSRSSLSVMRCMLRPY</sequence>
<dbReference type="Proteomes" id="UP000823775">
    <property type="component" value="Unassembled WGS sequence"/>
</dbReference>
<feature type="non-terminal residue" evidence="2">
    <location>
        <position position="1"/>
    </location>
</feature>
<dbReference type="EMBL" id="JACEIK010003727">
    <property type="protein sequence ID" value="MCD9642860.1"/>
    <property type="molecule type" value="Genomic_DNA"/>
</dbReference>
<evidence type="ECO:0000313" key="3">
    <source>
        <dbReference type="Proteomes" id="UP000823775"/>
    </source>
</evidence>
<accession>A0ABS8V6R4</accession>
<gene>
    <name evidence="2" type="ORF">HAX54_029894</name>
</gene>
<protein>
    <submittedName>
        <fullName evidence="2">Uncharacterized protein</fullName>
    </submittedName>
</protein>
<evidence type="ECO:0000313" key="2">
    <source>
        <dbReference type="EMBL" id="MCD9642860.1"/>
    </source>
</evidence>
<proteinExistence type="predicted"/>
<comment type="caution">
    <text evidence="2">The sequence shown here is derived from an EMBL/GenBank/DDBJ whole genome shotgun (WGS) entry which is preliminary data.</text>
</comment>
<feature type="compositionally biased region" description="Basic and acidic residues" evidence="1">
    <location>
        <begin position="10"/>
        <end position="20"/>
    </location>
</feature>
<evidence type="ECO:0000256" key="1">
    <source>
        <dbReference type="SAM" id="MobiDB-lite"/>
    </source>
</evidence>
<feature type="region of interest" description="Disordered" evidence="1">
    <location>
        <begin position="1"/>
        <end position="20"/>
    </location>
</feature>
<reference evidence="2 3" key="1">
    <citation type="journal article" date="2021" name="BMC Genomics">
        <title>Datura genome reveals duplications of psychoactive alkaloid biosynthetic genes and high mutation rate following tissue culture.</title>
        <authorList>
            <person name="Rajewski A."/>
            <person name="Carter-House D."/>
            <person name="Stajich J."/>
            <person name="Litt A."/>
        </authorList>
    </citation>
    <scope>NUCLEOTIDE SEQUENCE [LARGE SCALE GENOMIC DNA]</scope>
    <source>
        <strain evidence="2">AR-01</strain>
    </source>
</reference>
<keyword evidence="3" id="KW-1185">Reference proteome</keyword>